<dbReference type="GO" id="GO:0030643">
    <property type="term" value="P:intracellular phosphate ion homeostasis"/>
    <property type="evidence" value="ECO:0007669"/>
    <property type="project" value="InterPro"/>
</dbReference>
<dbReference type="RefSeq" id="WP_007474064.1">
    <property type="nucleotide sequence ID" value="NZ_KQ130614.1"/>
</dbReference>
<dbReference type="PANTHER" id="PTHR42930:SF3">
    <property type="entry name" value="PHOSPHATE-SPECIFIC TRANSPORT SYSTEM ACCESSORY PROTEIN PHOU"/>
    <property type="match status" value="1"/>
</dbReference>
<keyword evidence="10" id="KW-1185">Reference proteome</keyword>
<dbReference type="PANTHER" id="PTHR42930">
    <property type="entry name" value="PHOSPHATE-SPECIFIC TRANSPORT SYSTEM ACCESSORY PROTEIN PHOU"/>
    <property type="match status" value="1"/>
</dbReference>
<evidence type="ECO:0000256" key="4">
    <source>
        <dbReference type="ARBA" id="ARBA00022448"/>
    </source>
</evidence>
<keyword evidence="6 7" id="KW-0592">Phosphate transport</keyword>
<dbReference type="AlphaFoldDB" id="A0A0J8GFR3"/>
<comment type="subcellular location">
    <subcellularLocation>
        <location evidence="1 7">Cytoplasm</location>
    </subcellularLocation>
</comment>
<dbReference type="FunFam" id="1.20.58.220:FF:000004">
    <property type="entry name" value="Phosphate-specific transport system accessory protein PhoU"/>
    <property type="match status" value="1"/>
</dbReference>
<dbReference type="PATRIC" id="fig|1430899.3.peg.1338"/>
<keyword evidence="5 7" id="KW-0963">Cytoplasm</keyword>
<dbReference type="GO" id="GO:0045936">
    <property type="term" value="P:negative regulation of phosphate metabolic process"/>
    <property type="evidence" value="ECO:0007669"/>
    <property type="project" value="InterPro"/>
</dbReference>
<comment type="caution">
    <text evidence="9">The sequence shown here is derived from an EMBL/GenBank/DDBJ whole genome shotgun (WGS) entry which is preliminary data.</text>
</comment>
<dbReference type="GO" id="GO:0005737">
    <property type="term" value="C:cytoplasm"/>
    <property type="evidence" value="ECO:0007669"/>
    <property type="project" value="UniProtKB-SubCell"/>
</dbReference>
<evidence type="ECO:0000256" key="1">
    <source>
        <dbReference type="ARBA" id="ARBA00004496"/>
    </source>
</evidence>
<evidence type="ECO:0000256" key="7">
    <source>
        <dbReference type="PIRNR" id="PIRNR003107"/>
    </source>
</evidence>
<gene>
    <name evidence="9" type="ORF">X560_1577</name>
</gene>
<name>A0A0J8GFR3_9LIST</name>
<proteinExistence type="inferred from homology"/>
<protein>
    <recommendedName>
        <fullName evidence="7">Phosphate-specific transport system accessory protein PhoU</fullName>
    </recommendedName>
</protein>
<comment type="similarity">
    <text evidence="2 7">Belongs to the PhoU family.</text>
</comment>
<dbReference type="InterPro" id="IPR038078">
    <property type="entry name" value="PhoU-like_sf"/>
</dbReference>
<evidence type="ECO:0000256" key="5">
    <source>
        <dbReference type="ARBA" id="ARBA00022490"/>
    </source>
</evidence>
<feature type="domain" description="PhoU" evidence="8">
    <location>
        <begin position="18"/>
        <end position="105"/>
    </location>
</feature>
<dbReference type="SUPFAM" id="SSF109755">
    <property type="entry name" value="PhoU-like"/>
    <property type="match status" value="1"/>
</dbReference>
<feature type="domain" description="PhoU" evidence="8">
    <location>
        <begin position="121"/>
        <end position="206"/>
    </location>
</feature>
<dbReference type="NCBIfam" id="TIGR02135">
    <property type="entry name" value="phoU_full"/>
    <property type="match status" value="1"/>
</dbReference>
<reference evidence="9 10" key="1">
    <citation type="journal article" date="2015" name="Genome Biol. Evol.">
        <title>Comparative Genomics of Listeria Sensu Lato: Genus-Wide Differences in Evolutionary Dynamics and the Progressive Gain of Complex, Potentially Pathogenicity-Related Traits through Lateral Gene Transfer.</title>
        <authorList>
            <person name="Chiara M."/>
            <person name="Caruso M."/>
            <person name="D'Erchia A.M."/>
            <person name="Manzari C."/>
            <person name="Fraccalvieri R."/>
            <person name="Goffredo E."/>
            <person name="Latorre L."/>
            <person name="Miccolupo A."/>
            <person name="Padalino I."/>
            <person name="Santagada G."/>
            <person name="Chiocco D."/>
            <person name="Pesole G."/>
            <person name="Horner D.S."/>
            <person name="Parisi A."/>
        </authorList>
    </citation>
    <scope>NUCLEOTIDE SEQUENCE [LARGE SCALE GENOMIC DNA]</scope>
    <source>
        <strain evidence="9 10">1991</strain>
    </source>
</reference>
<evidence type="ECO:0000256" key="3">
    <source>
        <dbReference type="ARBA" id="ARBA00011738"/>
    </source>
</evidence>
<evidence type="ECO:0000256" key="6">
    <source>
        <dbReference type="ARBA" id="ARBA00022592"/>
    </source>
</evidence>
<evidence type="ECO:0000313" key="10">
    <source>
        <dbReference type="Proteomes" id="UP000052258"/>
    </source>
</evidence>
<comment type="subunit">
    <text evidence="3 7">Homodimer.</text>
</comment>
<comment type="function">
    <text evidence="7">Plays a role in the regulation of phosphate uptake.</text>
</comment>
<evidence type="ECO:0000259" key="8">
    <source>
        <dbReference type="Pfam" id="PF01895"/>
    </source>
</evidence>
<keyword evidence="4 7" id="KW-0813">Transport</keyword>
<dbReference type="OrthoDB" id="9814256at2"/>
<dbReference type="PIRSF" id="PIRSF003107">
    <property type="entry name" value="PhoU"/>
    <property type="match status" value="1"/>
</dbReference>
<dbReference type="Gene3D" id="1.20.58.220">
    <property type="entry name" value="Phosphate transport system protein phou homolog 2, domain 2"/>
    <property type="match status" value="2"/>
</dbReference>
<evidence type="ECO:0000256" key="2">
    <source>
        <dbReference type="ARBA" id="ARBA00008107"/>
    </source>
</evidence>
<organism evidence="9 10">
    <name type="scientific">Listeria fleischmannii 1991</name>
    <dbReference type="NCBI Taxonomy" id="1430899"/>
    <lineage>
        <taxon>Bacteria</taxon>
        <taxon>Bacillati</taxon>
        <taxon>Bacillota</taxon>
        <taxon>Bacilli</taxon>
        <taxon>Bacillales</taxon>
        <taxon>Listeriaceae</taxon>
        <taxon>Listeria</taxon>
    </lineage>
</organism>
<dbReference type="GO" id="GO:0006817">
    <property type="term" value="P:phosphate ion transport"/>
    <property type="evidence" value="ECO:0007669"/>
    <property type="project" value="UniProtKB-KW"/>
</dbReference>
<evidence type="ECO:0000313" key="9">
    <source>
        <dbReference type="EMBL" id="KMT59864.1"/>
    </source>
</evidence>
<dbReference type="InterPro" id="IPR026022">
    <property type="entry name" value="PhoU_dom"/>
</dbReference>
<dbReference type="EMBL" id="AZHO01000013">
    <property type="protein sequence ID" value="KMT59864.1"/>
    <property type="molecule type" value="Genomic_DNA"/>
</dbReference>
<dbReference type="InterPro" id="IPR028366">
    <property type="entry name" value="PhoU"/>
</dbReference>
<dbReference type="Proteomes" id="UP000052258">
    <property type="component" value="Unassembled WGS sequence"/>
</dbReference>
<sequence>MVVRKLFTEQLNELHQHLLKMGVLVNESIFKAVKSLVERDQLLAEQVITEDKAINDMELSLEQGSFELIALQQPVGTDLRKIVTVLKASSDLERIGDHAVSIAKATIQLESSKALKPIPEIPEMGEIVKVMLHDVLNAYLAGDANRAREIAARDNEVDKLHRLVSKKCISLMQEDPEHLEDVTHLLLVAQNLERIGDYITNVSEWIVYLESGEIEELNQ</sequence>
<dbReference type="Pfam" id="PF01895">
    <property type="entry name" value="PhoU"/>
    <property type="match status" value="2"/>
</dbReference>
<accession>A0A0J8GFR3</accession>